<dbReference type="InterPro" id="IPR003787">
    <property type="entry name" value="Sulphur_relay_DsrE/F-like"/>
</dbReference>
<dbReference type="EMBL" id="LZYE01000152">
    <property type="protein sequence ID" value="OFC36529.1"/>
    <property type="molecule type" value="Genomic_DNA"/>
</dbReference>
<gene>
    <name evidence="1" type="ORF">BAE27_06115</name>
</gene>
<evidence type="ECO:0000313" key="2">
    <source>
        <dbReference type="Proteomes" id="UP000175616"/>
    </source>
</evidence>
<protein>
    <submittedName>
        <fullName evidence="1">Uncharacterized protein</fullName>
    </submittedName>
</protein>
<dbReference type="AlphaFoldDB" id="A0A1E7YND3"/>
<proteinExistence type="predicted"/>
<accession>A0A1E7YND3</accession>
<dbReference type="RefSeq" id="WP_070113879.1">
    <property type="nucleotide sequence ID" value="NZ_LZYE01000152.1"/>
</dbReference>
<reference evidence="1 2" key="1">
    <citation type="submission" date="2016-06" db="EMBL/GenBank/DDBJ databases">
        <title>Gene turnover analysis identifies the evolutionary adaptation of the extremophile Acidithiobacillus caldus.</title>
        <authorList>
            <person name="Zhang X."/>
        </authorList>
    </citation>
    <scope>NUCLEOTIDE SEQUENCE [LARGE SCALE GENOMIC DNA]</scope>
    <source>
        <strain evidence="1 2">DX</strain>
    </source>
</reference>
<sequence>MSKLAIVLLSDMKDPVKVEMAMRYALVAKQENVLEDIRFYFFGPGVRVPGQIMGDQQALREVFDQLLDSGIATVACIYNARQAGEEANLRKAEIEAKAIGSELTRLIADGYQLLSF</sequence>
<organism evidence="1 2">
    <name type="scientific">Acidithiobacillus caldus</name>
    <dbReference type="NCBI Taxonomy" id="33059"/>
    <lineage>
        <taxon>Bacteria</taxon>
        <taxon>Pseudomonadati</taxon>
        <taxon>Pseudomonadota</taxon>
        <taxon>Acidithiobacillia</taxon>
        <taxon>Acidithiobacillales</taxon>
        <taxon>Acidithiobacillaceae</taxon>
        <taxon>Acidithiobacillus</taxon>
    </lineage>
</organism>
<dbReference type="Pfam" id="PF02635">
    <property type="entry name" value="DsrE"/>
    <property type="match status" value="1"/>
</dbReference>
<comment type="caution">
    <text evidence="1">The sequence shown here is derived from an EMBL/GenBank/DDBJ whole genome shotgun (WGS) entry which is preliminary data.</text>
</comment>
<dbReference type="SUPFAM" id="SSF75169">
    <property type="entry name" value="DsrEFH-like"/>
    <property type="match status" value="1"/>
</dbReference>
<evidence type="ECO:0000313" key="1">
    <source>
        <dbReference type="EMBL" id="OFC36529.1"/>
    </source>
</evidence>
<name>A0A1E7YND3_9PROT</name>
<dbReference type="Proteomes" id="UP000175616">
    <property type="component" value="Unassembled WGS sequence"/>
</dbReference>
<dbReference type="InterPro" id="IPR027396">
    <property type="entry name" value="DsrEFH-like"/>
</dbReference>
<dbReference type="Gene3D" id="3.40.1260.10">
    <property type="entry name" value="DsrEFH-like"/>
    <property type="match status" value="1"/>
</dbReference>